<dbReference type="NCBIfam" id="NF047646">
    <property type="entry name" value="REP_Tyr_transpos"/>
    <property type="match status" value="1"/>
</dbReference>
<dbReference type="InterPro" id="IPR052715">
    <property type="entry name" value="RAYT_transposase"/>
</dbReference>
<dbReference type="AlphaFoldDB" id="A0A9W6KER7"/>
<gene>
    <name evidence="2" type="ORF">GCM10017655_51880</name>
</gene>
<accession>A0A9W6KER7</accession>
<dbReference type="GO" id="GO:0006313">
    <property type="term" value="P:DNA transposition"/>
    <property type="evidence" value="ECO:0007669"/>
    <property type="project" value="InterPro"/>
</dbReference>
<dbReference type="InterPro" id="IPR036515">
    <property type="entry name" value="Transposase_17_sf"/>
</dbReference>
<evidence type="ECO:0000259" key="1">
    <source>
        <dbReference type="SMART" id="SM01321"/>
    </source>
</evidence>
<dbReference type="SMART" id="SM01321">
    <property type="entry name" value="Y1_Tnp"/>
    <property type="match status" value="1"/>
</dbReference>
<dbReference type="SUPFAM" id="SSF143422">
    <property type="entry name" value="Transposase IS200-like"/>
    <property type="match status" value="1"/>
</dbReference>
<comment type="caution">
    <text evidence="2">The sequence shown here is derived from an EMBL/GenBank/DDBJ whole genome shotgun (WGS) entry which is preliminary data.</text>
</comment>
<dbReference type="InterPro" id="IPR002686">
    <property type="entry name" value="Transposase_17"/>
</dbReference>
<keyword evidence="3" id="KW-1185">Reference proteome</keyword>
<dbReference type="PANTHER" id="PTHR36966">
    <property type="entry name" value="REP-ASSOCIATED TYROSINE TRANSPOSASE"/>
    <property type="match status" value="1"/>
</dbReference>
<dbReference type="Gene3D" id="3.30.70.1290">
    <property type="entry name" value="Transposase IS200-like"/>
    <property type="match status" value="1"/>
</dbReference>
<dbReference type="Proteomes" id="UP001143328">
    <property type="component" value="Unassembled WGS sequence"/>
</dbReference>
<protein>
    <submittedName>
        <fullName evidence="2">Transposase</fullName>
    </submittedName>
</protein>
<reference evidence="2" key="1">
    <citation type="journal article" date="2014" name="Int. J. Syst. Evol. Microbiol.">
        <title>Complete genome sequence of Corynebacterium casei LMG S-19264T (=DSM 44701T), isolated from a smear-ripened cheese.</title>
        <authorList>
            <consortium name="US DOE Joint Genome Institute (JGI-PGF)"/>
            <person name="Walter F."/>
            <person name="Albersmeier A."/>
            <person name="Kalinowski J."/>
            <person name="Ruckert C."/>
        </authorList>
    </citation>
    <scope>NUCLEOTIDE SEQUENCE</scope>
    <source>
        <strain evidence="2">VKM B-2935</strain>
    </source>
</reference>
<proteinExistence type="predicted"/>
<dbReference type="GO" id="GO:0043565">
    <property type="term" value="F:sequence-specific DNA binding"/>
    <property type="evidence" value="ECO:0007669"/>
    <property type="project" value="TreeGrafter"/>
</dbReference>
<dbReference type="RefSeq" id="WP_271198406.1">
    <property type="nucleotide sequence ID" value="NZ_BSFN01000035.1"/>
</dbReference>
<name>A0A9W6KER7_9PSED</name>
<dbReference type="PANTHER" id="PTHR36966:SF1">
    <property type="entry name" value="REP-ASSOCIATED TYROSINE TRANSPOSASE"/>
    <property type="match status" value="1"/>
</dbReference>
<evidence type="ECO:0000313" key="2">
    <source>
        <dbReference type="EMBL" id="GLK92123.1"/>
    </source>
</evidence>
<evidence type="ECO:0000313" key="3">
    <source>
        <dbReference type="Proteomes" id="UP001143328"/>
    </source>
</evidence>
<dbReference type="Pfam" id="PF01797">
    <property type="entry name" value="Y1_Tnp"/>
    <property type="match status" value="1"/>
</dbReference>
<dbReference type="EMBL" id="BSFN01000035">
    <property type="protein sequence ID" value="GLK92123.1"/>
    <property type="molecule type" value="Genomic_DNA"/>
</dbReference>
<sequence>MSSYRRPHHAAGLYFFTLVTANRRPVLIDPGLRRALHDAIAAVRQRYPFTIHAWVLLPDHLHCIWELPKNDTDFSKRWSLIKAQVSQRYRAAPNNSSKQRRHELGLWQRRFWEHRVRDDEDYRRHMDYVHWNPVKHGLARTVAEWPWSSFHRLVRDGVYPRDWGTGDQPGQEFGE</sequence>
<organism evidence="2 3">
    <name type="scientific">Pseudomonas turukhanskensis</name>
    <dbReference type="NCBI Taxonomy" id="1806536"/>
    <lineage>
        <taxon>Bacteria</taxon>
        <taxon>Pseudomonadati</taxon>
        <taxon>Pseudomonadota</taxon>
        <taxon>Gammaproteobacteria</taxon>
        <taxon>Pseudomonadales</taxon>
        <taxon>Pseudomonadaceae</taxon>
        <taxon>Pseudomonas</taxon>
    </lineage>
</organism>
<reference evidence="2" key="2">
    <citation type="submission" date="2023-01" db="EMBL/GenBank/DDBJ databases">
        <authorList>
            <person name="Sun Q."/>
            <person name="Evtushenko L."/>
        </authorList>
    </citation>
    <scope>NUCLEOTIDE SEQUENCE</scope>
    <source>
        <strain evidence="2">VKM B-2935</strain>
    </source>
</reference>
<feature type="domain" description="Transposase IS200-like" evidence="1">
    <location>
        <begin position="9"/>
        <end position="132"/>
    </location>
</feature>
<dbReference type="GO" id="GO:0004803">
    <property type="term" value="F:transposase activity"/>
    <property type="evidence" value="ECO:0007669"/>
    <property type="project" value="InterPro"/>
</dbReference>